<feature type="transmembrane region" description="Helical" evidence="5">
    <location>
        <begin position="97"/>
        <end position="120"/>
    </location>
</feature>
<feature type="domain" description="Major facilitator superfamily (MFS) profile" evidence="6">
    <location>
        <begin position="213"/>
        <end position="403"/>
    </location>
</feature>
<gene>
    <name evidence="7" type="ORF">GCM10022197_35380</name>
</gene>
<evidence type="ECO:0000313" key="8">
    <source>
        <dbReference type="Proteomes" id="UP001500767"/>
    </source>
</evidence>
<protein>
    <submittedName>
        <fullName evidence="7">MFS transporter</fullName>
    </submittedName>
</protein>
<name>A0ABP6Y4G9_9ACTN</name>
<sequence>MSRAPHVVRHLAVAQAFAVAGSSVDLTLTGIVGTTIAPRPALATLPFSLLFVAAGLTTFLASRAIGRFGHRVTFVAAGLLAAAGGTVSALAIAHASFALFCVGTALVGASNAGVGYYRYLAADTNPDARARAVSTVLAGGLVAALAGPFVATGVRDLTPTPYVASYLLVAALGLGSALWNTRLRIPTPVHDDAPGTAVREPARPYGVLWRQPVLLLGTASAVAAALTMLALMTAGPILGLSAGRTPAEAALAIQLHLVGMFAPGFLVPRVIGRLGERRVAALGCAVILLAGLAAAGGAALPLYLTAMFAVGVGWNLAYSGGSAMIASSYRPAERGRVQPVAEVLGIAAQVGGSFAAAGFTTEASWRALGWATAVVAVVVGGLLLAGSGGARRRADPHPRLINH</sequence>
<feature type="transmembrane region" description="Helical" evidence="5">
    <location>
        <begin position="213"/>
        <end position="237"/>
    </location>
</feature>
<feature type="transmembrane region" description="Helical" evidence="5">
    <location>
        <begin position="249"/>
        <end position="267"/>
    </location>
</feature>
<feature type="transmembrane region" description="Helical" evidence="5">
    <location>
        <begin position="367"/>
        <end position="385"/>
    </location>
</feature>
<comment type="caution">
    <text evidence="7">The sequence shown here is derived from an EMBL/GenBank/DDBJ whole genome shotgun (WGS) entry which is preliminary data.</text>
</comment>
<keyword evidence="3 5" id="KW-1133">Transmembrane helix</keyword>
<evidence type="ECO:0000256" key="3">
    <source>
        <dbReference type="ARBA" id="ARBA00022989"/>
    </source>
</evidence>
<keyword evidence="8" id="KW-1185">Reference proteome</keyword>
<feature type="transmembrane region" description="Helical" evidence="5">
    <location>
        <begin position="72"/>
        <end position="91"/>
    </location>
</feature>
<evidence type="ECO:0000259" key="6">
    <source>
        <dbReference type="PROSITE" id="PS50850"/>
    </source>
</evidence>
<dbReference type="PROSITE" id="PS50850">
    <property type="entry name" value="MFS"/>
    <property type="match status" value="1"/>
</dbReference>
<evidence type="ECO:0000256" key="5">
    <source>
        <dbReference type="SAM" id="Phobius"/>
    </source>
</evidence>
<evidence type="ECO:0000256" key="2">
    <source>
        <dbReference type="ARBA" id="ARBA00022692"/>
    </source>
</evidence>
<dbReference type="EMBL" id="BAAAYR010000004">
    <property type="protein sequence ID" value="GAA3575233.1"/>
    <property type="molecule type" value="Genomic_DNA"/>
</dbReference>
<dbReference type="InterPro" id="IPR011701">
    <property type="entry name" value="MFS"/>
</dbReference>
<feature type="transmembrane region" description="Helical" evidence="5">
    <location>
        <begin position="12"/>
        <end position="36"/>
    </location>
</feature>
<dbReference type="InterPro" id="IPR020846">
    <property type="entry name" value="MFS_dom"/>
</dbReference>
<accession>A0ABP6Y4G9</accession>
<feature type="transmembrane region" description="Helical" evidence="5">
    <location>
        <begin position="341"/>
        <end position="361"/>
    </location>
</feature>
<dbReference type="PANTHER" id="PTHR23534:SF1">
    <property type="entry name" value="MAJOR FACILITATOR SUPERFAMILY PROTEIN"/>
    <property type="match status" value="1"/>
</dbReference>
<evidence type="ECO:0000313" key="7">
    <source>
        <dbReference type="EMBL" id="GAA3575233.1"/>
    </source>
</evidence>
<dbReference type="RefSeq" id="WP_204910230.1">
    <property type="nucleotide sequence ID" value="NZ_BAAAYR010000004.1"/>
</dbReference>
<feature type="transmembrane region" description="Helical" evidence="5">
    <location>
        <begin position="42"/>
        <end position="60"/>
    </location>
</feature>
<feature type="transmembrane region" description="Helical" evidence="5">
    <location>
        <begin position="132"/>
        <end position="151"/>
    </location>
</feature>
<comment type="subcellular location">
    <subcellularLocation>
        <location evidence="1">Cell membrane</location>
        <topology evidence="1">Multi-pass membrane protein</topology>
    </subcellularLocation>
</comment>
<dbReference type="InterPro" id="IPR036259">
    <property type="entry name" value="MFS_trans_sf"/>
</dbReference>
<dbReference type="Proteomes" id="UP001500767">
    <property type="component" value="Unassembled WGS sequence"/>
</dbReference>
<dbReference type="Pfam" id="PF07690">
    <property type="entry name" value="MFS_1"/>
    <property type="match status" value="1"/>
</dbReference>
<keyword evidence="4 5" id="KW-0472">Membrane</keyword>
<reference evidence="8" key="1">
    <citation type="journal article" date="2019" name="Int. J. Syst. Evol. Microbiol.">
        <title>The Global Catalogue of Microorganisms (GCM) 10K type strain sequencing project: providing services to taxonomists for standard genome sequencing and annotation.</title>
        <authorList>
            <consortium name="The Broad Institute Genomics Platform"/>
            <consortium name="The Broad Institute Genome Sequencing Center for Infectious Disease"/>
            <person name="Wu L."/>
            <person name="Ma J."/>
        </authorList>
    </citation>
    <scope>NUCLEOTIDE SEQUENCE [LARGE SCALE GENOMIC DNA]</scope>
    <source>
        <strain evidence="8">JCM 16540</strain>
    </source>
</reference>
<evidence type="ECO:0000256" key="1">
    <source>
        <dbReference type="ARBA" id="ARBA00004651"/>
    </source>
</evidence>
<keyword evidence="2 5" id="KW-0812">Transmembrane</keyword>
<dbReference type="Gene3D" id="1.20.1250.20">
    <property type="entry name" value="MFS general substrate transporter like domains"/>
    <property type="match status" value="1"/>
</dbReference>
<evidence type="ECO:0000256" key="4">
    <source>
        <dbReference type="ARBA" id="ARBA00023136"/>
    </source>
</evidence>
<dbReference type="PANTHER" id="PTHR23534">
    <property type="entry name" value="MFS PERMEASE"/>
    <property type="match status" value="1"/>
</dbReference>
<proteinExistence type="predicted"/>
<dbReference type="SUPFAM" id="SSF103473">
    <property type="entry name" value="MFS general substrate transporter"/>
    <property type="match status" value="1"/>
</dbReference>
<feature type="transmembrane region" description="Helical" evidence="5">
    <location>
        <begin position="306"/>
        <end position="329"/>
    </location>
</feature>
<feature type="transmembrane region" description="Helical" evidence="5">
    <location>
        <begin position="163"/>
        <end position="180"/>
    </location>
</feature>
<organism evidence="7 8">
    <name type="scientific">Microlunatus spumicola</name>
    <dbReference type="NCBI Taxonomy" id="81499"/>
    <lineage>
        <taxon>Bacteria</taxon>
        <taxon>Bacillati</taxon>
        <taxon>Actinomycetota</taxon>
        <taxon>Actinomycetes</taxon>
        <taxon>Propionibacteriales</taxon>
        <taxon>Propionibacteriaceae</taxon>
        <taxon>Microlunatus</taxon>
    </lineage>
</organism>
<feature type="transmembrane region" description="Helical" evidence="5">
    <location>
        <begin position="279"/>
        <end position="300"/>
    </location>
</feature>